<gene>
    <name evidence="3" type="ORF">EBB54_17290</name>
</gene>
<accession>A0A3R8KZ51</accession>
<feature type="transmembrane region" description="Helical" evidence="2">
    <location>
        <begin position="246"/>
        <end position="266"/>
    </location>
</feature>
<feature type="transmembrane region" description="Helical" evidence="2">
    <location>
        <begin position="287"/>
        <end position="311"/>
    </location>
</feature>
<feature type="compositionally biased region" description="Acidic residues" evidence="1">
    <location>
        <begin position="129"/>
        <end position="144"/>
    </location>
</feature>
<evidence type="ECO:0000256" key="2">
    <source>
        <dbReference type="SAM" id="Phobius"/>
    </source>
</evidence>
<keyword evidence="2" id="KW-0472">Membrane</keyword>
<protein>
    <submittedName>
        <fullName evidence="3">ABC transporter permease</fullName>
    </submittedName>
</protein>
<dbReference type="RefSeq" id="WP_125128323.1">
    <property type="nucleotide sequence ID" value="NZ_RHJS01000002.1"/>
</dbReference>
<evidence type="ECO:0000313" key="3">
    <source>
        <dbReference type="EMBL" id="RRK32920.1"/>
    </source>
</evidence>
<name>A0A3R8KZ51_9FIRM</name>
<feature type="region of interest" description="Disordered" evidence="1">
    <location>
        <begin position="116"/>
        <end position="155"/>
    </location>
</feature>
<evidence type="ECO:0000313" key="4">
    <source>
        <dbReference type="Proteomes" id="UP000274920"/>
    </source>
</evidence>
<feature type="transmembrane region" description="Helical" evidence="2">
    <location>
        <begin position="426"/>
        <end position="447"/>
    </location>
</feature>
<feature type="transmembrane region" description="Helical" evidence="2">
    <location>
        <begin position="21"/>
        <end position="43"/>
    </location>
</feature>
<comment type="caution">
    <text evidence="3">The sequence shown here is derived from an EMBL/GenBank/DDBJ whole genome shotgun (WGS) entry which is preliminary data.</text>
</comment>
<feature type="compositionally biased region" description="Basic and acidic residues" evidence="1">
    <location>
        <begin position="145"/>
        <end position="155"/>
    </location>
</feature>
<dbReference type="AlphaFoldDB" id="A0A3R8KZ51"/>
<keyword evidence="2" id="KW-0812">Transmembrane</keyword>
<sequence length="459" mass="51672">MNGSKTRQIKTLYVYELRKIVCRRIVWITGGIMLLLCVSLSFVDLISTSSDFGEGNEEIVVSGYEMMKIRRECARALSGRKIDDSLLQEMQDFSRGEGMKRESQDVDPATGIVVSVEPGETDAERGAGAEEETDAKEETDAEGDGDAKEEADVKTEPEDIWDRLWAAQKYTPIRIYVYRIMDYGDGKTMDAAGLYSEREKLIAQNREDQMLKQEEMEYWKKNDAGLELPFTYEYAEGWGELWNQSYVVNCMLLLLLLVSLSNVFSMEHQQKTDAVILCTRHGKRELYIAKVLAGITFGAAAALLLSGITLLSDLAVYGADGFGGALQIEFPLSSWRMSVGESVLVLFFMLLAISAMYSIVILFLSEWLKKGVSVMAILVGIMTFTLFIDIPFQLRTLSQVYDLLPTNLLIPWGLWDDRLFSVFGGYLTQFEAAPVMYALLSAVLLFLGRRIWQKQQVGV</sequence>
<evidence type="ECO:0000256" key="1">
    <source>
        <dbReference type="SAM" id="MobiDB-lite"/>
    </source>
</evidence>
<keyword evidence="4" id="KW-1185">Reference proteome</keyword>
<reference evidence="3" key="1">
    <citation type="submission" date="2018-10" db="EMBL/GenBank/DDBJ databases">
        <title>Schaedlerella arabinophila gen. nov. sp. nov., isolated from the mouse intestinal tract and comparative analysis with the genome of the closely related altered Schaedler flora strain ASF502.</title>
        <authorList>
            <person name="Miyake S."/>
            <person name="Soh M."/>
            <person name="Seedorf H."/>
        </authorList>
    </citation>
    <scope>NUCLEOTIDE SEQUENCE [LARGE SCALE GENOMIC DNA]</scope>
    <source>
        <strain evidence="3">DSM 106076</strain>
    </source>
</reference>
<dbReference type="EMBL" id="RHJS01000002">
    <property type="protein sequence ID" value="RRK32920.1"/>
    <property type="molecule type" value="Genomic_DNA"/>
</dbReference>
<feature type="transmembrane region" description="Helical" evidence="2">
    <location>
        <begin position="371"/>
        <end position="394"/>
    </location>
</feature>
<dbReference type="Proteomes" id="UP000274920">
    <property type="component" value="Unassembled WGS sequence"/>
</dbReference>
<proteinExistence type="predicted"/>
<keyword evidence="2" id="KW-1133">Transmembrane helix</keyword>
<feature type="transmembrane region" description="Helical" evidence="2">
    <location>
        <begin position="343"/>
        <end position="364"/>
    </location>
</feature>
<organism evidence="3 4">
    <name type="scientific">Schaedlerella arabinosiphila</name>
    <dbReference type="NCBI Taxonomy" id="2044587"/>
    <lineage>
        <taxon>Bacteria</taxon>
        <taxon>Bacillati</taxon>
        <taxon>Bacillota</taxon>
        <taxon>Clostridia</taxon>
        <taxon>Lachnospirales</taxon>
        <taxon>Lachnospiraceae</taxon>
        <taxon>Schaedlerella</taxon>
    </lineage>
</organism>